<organism evidence="1 2">
    <name type="scientific">Catonella massiliensis</name>
    <dbReference type="NCBI Taxonomy" id="2799636"/>
    <lineage>
        <taxon>Bacteria</taxon>
        <taxon>Bacillati</taxon>
        <taxon>Bacillota</taxon>
        <taxon>Clostridia</taxon>
        <taxon>Lachnospirales</taxon>
        <taxon>Lachnospiraceae</taxon>
        <taxon>Catonella</taxon>
    </lineage>
</organism>
<proteinExistence type="predicted"/>
<gene>
    <name evidence="1" type="ORF">JJN12_11615</name>
</gene>
<evidence type="ECO:0000313" key="1">
    <source>
        <dbReference type="EMBL" id="MBK5898420.1"/>
    </source>
</evidence>
<name>A0ABS1J323_9FIRM</name>
<evidence type="ECO:0000313" key="2">
    <source>
        <dbReference type="Proteomes" id="UP000604730"/>
    </source>
</evidence>
<protein>
    <submittedName>
        <fullName evidence="1">Uncharacterized protein</fullName>
    </submittedName>
</protein>
<comment type="caution">
    <text evidence="1">The sequence shown here is derived from an EMBL/GenBank/DDBJ whole genome shotgun (WGS) entry which is preliminary data.</text>
</comment>
<sequence>MKNLSKNLLLFLLVFVLAGTTVSPIIASAARTGRVQTVVMYVGEAYESTDFTQVKSIKNTNQSVVKTSKDKKNNKKVVFEAKKAGKAKITYVTKTGTVVINVTVKKSKFEYKFYRIGKGEILVEVTNKTGAIFQDGKFKYSLKGTDGTEYLSEVTSVYSLMPNKKSYAKIVFNASAFDPDVTKTSMKMVRISRSPAYTYTNAEKKFKVKDSIKSQTEEQVVVSVNSKNTGKLPVSGNMFIVFYDAQGAPINYVSRSIYLKAGLTDTTDATCYLDMINFETKERKVFGKYKVYKNVYTSVYTDK</sequence>
<keyword evidence="2" id="KW-1185">Reference proteome</keyword>
<reference evidence="1 2" key="1">
    <citation type="submission" date="2021-01" db="EMBL/GenBank/DDBJ databases">
        <title>Isolation and description of Catonella massiliensis sp. nov., a novel Catonella species, isolated from a stable periodontitis subject.</title>
        <authorList>
            <person name="Antezack A."/>
            <person name="Boxberger M."/>
            <person name="La Scola B."/>
            <person name="Monnet-Corti V."/>
        </authorList>
    </citation>
    <scope>NUCLEOTIDE SEQUENCE [LARGE SCALE GENOMIC DNA]</scope>
    <source>
        <strain evidence="1 2">Marseille-Q4567</strain>
    </source>
</reference>
<dbReference type="RefSeq" id="WP_208429841.1">
    <property type="nucleotide sequence ID" value="NZ_JAEPRJ010000001.1"/>
</dbReference>
<dbReference type="Proteomes" id="UP000604730">
    <property type="component" value="Unassembled WGS sequence"/>
</dbReference>
<dbReference type="EMBL" id="JAEPRJ010000001">
    <property type="protein sequence ID" value="MBK5898420.1"/>
    <property type="molecule type" value="Genomic_DNA"/>
</dbReference>
<accession>A0ABS1J323</accession>